<name>A0A9P3FDF9_9PEZI</name>
<dbReference type="RefSeq" id="XP_044653007.1">
    <property type="nucleotide sequence ID" value="XM_044797072.1"/>
</dbReference>
<reference evidence="2 3" key="1">
    <citation type="submission" date="2021-01" db="EMBL/GenBank/DDBJ databases">
        <title>Cercospora kikuchii MAFF 305040 whole genome shotgun sequence.</title>
        <authorList>
            <person name="Kashiwa T."/>
            <person name="Suzuki T."/>
        </authorList>
    </citation>
    <scope>NUCLEOTIDE SEQUENCE [LARGE SCALE GENOMIC DNA]</scope>
    <source>
        <strain evidence="2 3">MAFF 305040</strain>
    </source>
</reference>
<protein>
    <submittedName>
        <fullName evidence="2">Uncharacterized protein</fullName>
    </submittedName>
</protein>
<evidence type="ECO:0000313" key="3">
    <source>
        <dbReference type="Proteomes" id="UP000825890"/>
    </source>
</evidence>
<dbReference type="AlphaFoldDB" id="A0A9P3FDF9"/>
<evidence type="ECO:0000256" key="1">
    <source>
        <dbReference type="SAM" id="MobiDB-lite"/>
    </source>
</evidence>
<feature type="compositionally biased region" description="Basic and acidic residues" evidence="1">
    <location>
        <begin position="183"/>
        <end position="208"/>
    </location>
</feature>
<dbReference type="EMBL" id="BOLY01000001">
    <property type="protein sequence ID" value="GIZ38520.1"/>
    <property type="molecule type" value="Genomic_DNA"/>
</dbReference>
<dbReference type="OrthoDB" id="5422905at2759"/>
<evidence type="ECO:0000313" key="2">
    <source>
        <dbReference type="EMBL" id="GIZ38520.1"/>
    </source>
</evidence>
<dbReference type="Proteomes" id="UP000825890">
    <property type="component" value="Unassembled WGS sequence"/>
</dbReference>
<accession>A0A9P3FDF9</accession>
<dbReference type="GeneID" id="68287511"/>
<keyword evidence="3" id="KW-1185">Reference proteome</keyword>
<proteinExistence type="predicted"/>
<comment type="caution">
    <text evidence="2">The sequence shown here is derived from an EMBL/GenBank/DDBJ whole genome shotgun (WGS) entry which is preliminary data.</text>
</comment>
<feature type="region of interest" description="Disordered" evidence="1">
    <location>
        <begin position="154"/>
        <end position="208"/>
    </location>
</feature>
<organism evidence="2 3">
    <name type="scientific">Cercospora kikuchii</name>
    <dbReference type="NCBI Taxonomy" id="84275"/>
    <lineage>
        <taxon>Eukaryota</taxon>
        <taxon>Fungi</taxon>
        <taxon>Dikarya</taxon>
        <taxon>Ascomycota</taxon>
        <taxon>Pezizomycotina</taxon>
        <taxon>Dothideomycetes</taxon>
        <taxon>Dothideomycetidae</taxon>
        <taxon>Mycosphaerellales</taxon>
        <taxon>Mycosphaerellaceae</taxon>
        <taxon>Cercospora</taxon>
    </lineage>
</organism>
<gene>
    <name evidence="2" type="ORF">CKM354_000193600</name>
</gene>
<sequence length="208" mass="23654">MTKMDLPGSARQHRVAFISGHIDLPEGQFLEHYQTALDTAIATHDEFILSNAGGADSLALQYLLQHDVEPSRITIYIHNPPEHRQKNSNATMRAVDELRTRDATLEKYRNQGLNVQVINGWHTQRDAAMTAASDYDILWVRSDEETKLLYGQNYRPDRISGTQKNRNRRDDAAQGGDEPQADDWQKLAKEKDRVPGFEPTTRQREGSA</sequence>